<evidence type="ECO:0000313" key="1">
    <source>
        <dbReference type="EMBL" id="GAT56200.1"/>
    </source>
</evidence>
<organism evidence="1 2">
    <name type="scientific">Mycena chlorophos</name>
    <name type="common">Agaric fungus</name>
    <name type="synonym">Agaricus chlorophos</name>
    <dbReference type="NCBI Taxonomy" id="658473"/>
    <lineage>
        <taxon>Eukaryota</taxon>
        <taxon>Fungi</taxon>
        <taxon>Dikarya</taxon>
        <taxon>Basidiomycota</taxon>
        <taxon>Agaricomycotina</taxon>
        <taxon>Agaricomycetes</taxon>
        <taxon>Agaricomycetidae</taxon>
        <taxon>Agaricales</taxon>
        <taxon>Marasmiineae</taxon>
        <taxon>Mycenaceae</taxon>
        <taxon>Mycena</taxon>
    </lineage>
</organism>
<gene>
    <name evidence="1" type="ORF">MCHLO_12884</name>
</gene>
<evidence type="ECO:0008006" key="3">
    <source>
        <dbReference type="Google" id="ProtNLM"/>
    </source>
</evidence>
<dbReference type="InterPro" id="IPR032675">
    <property type="entry name" value="LRR_dom_sf"/>
</dbReference>
<reference evidence="1" key="1">
    <citation type="submission" date="2014-09" db="EMBL/GenBank/DDBJ databases">
        <title>Genome sequence of the luminous mushroom Mycena chlorophos for searching fungal bioluminescence genes.</title>
        <authorList>
            <person name="Tanaka Y."/>
            <person name="Kasuga D."/>
            <person name="Oba Y."/>
            <person name="Hase S."/>
            <person name="Sato K."/>
            <person name="Oba Y."/>
            <person name="Sakakibara Y."/>
        </authorList>
    </citation>
    <scope>NUCLEOTIDE SEQUENCE</scope>
</reference>
<evidence type="ECO:0000313" key="2">
    <source>
        <dbReference type="Proteomes" id="UP000815677"/>
    </source>
</evidence>
<sequence length="515" mass="58286">MSPPKTNKYELPTELLLFISAFSSRQSLGRLCCVSRRFCSVFVYPLYEHILDLDERQSLVLASTLRDANPPSWRPHPAELIRTLMLTDADGDVQWFALEGKRTVENLSRCVPGGGGSPLRTLHWSVSSFMDDLGRLLLTPGNFPHLKELFVKSCSMNRNFLFMHKGGLDTFSLDLSVNLDDDDESALIHKLVPCACDWIFAINSLHFPCLEKLDLYVAFTSSNEESEYGDPGDSMDFTPFLDAHPHLVDLSLWVIGTDPVEYHPLFSNLRSFKGDPQDIASLLRHQPPNLDTLVVVLLHHNYLSTDLSTLPTHTLLTKLTVAAEQGDGSVLKKPNEVSPETFTSLVSSFPNLQHLDICLSDTMSNYLTDLIRLTKLKTLRVHEYRRKKIPPNQLLAKAFPSSRYAHPISKHLVPALPRLASVEVHLLVDNLDLLHHKDALYCVCDECERDRENEFILVAAEIEITYHFAVVRRRPNSSGEVPPPPWVMLEWSDFRDSDERLSSGLYNNKDLDALC</sequence>
<dbReference type="Proteomes" id="UP000815677">
    <property type="component" value="Unassembled WGS sequence"/>
</dbReference>
<proteinExistence type="predicted"/>
<dbReference type="CDD" id="cd09917">
    <property type="entry name" value="F-box_SF"/>
    <property type="match status" value="1"/>
</dbReference>
<keyword evidence="2" id="KW-1185">Reference proteome</keyword>
<protein>
    <recommendedName>
        <fullName evidence="3">F-box domain-containing protein</fullName>
    </recommendedName>
</protein>
<name>A0ABQ0LYT5_MYCCL</name>
<dbReference type="EMBL" id="DF849259">
    <property type="protein sequence ID" value="GAT56200.1"/>
    <property type="molecule type" value="Genomic_DNA"/>
</dbReference>
<accession>A0ABQ0LYT5</accession>
<dbReference type="SUPFAM" id="SSF52047">
    <property type="entry name" value="RNI-like"/>
    <property type="match status" value="1"/>
</dbReference>
<dbReference type="Gene3D" id="3.80.10.10">
    <property type="entry name" value="Ribonuclease Inhibitor"/>
    <property type="match status" value="1"/>
</dbReference>